<dbReference type="EMBL" id="JAHUTI010090143">
    <property type="protein sequence ID" value="MED6261469.1"/>
    <property type="molecule type" value="Genomic_DNA"/>
</dbReference>
<accession>A0ABU7CFT2</accession>
<organism evidence="1 2">
    <name type="scientific">Ataeniobius toweri</name>
    <dbReference type="NCBI Taxonomy" id="208326"/>
    <lineage>
        <taxon>Eukaryota</taxon>
        <taxon>Metazoa</taxon>
        <taxon>Chordata</taxon>
        <taxon>Craniata</taxon>
        <taxon>Vertebrata</taxon>
        <taxon>Euteleostomi</taxon>
        <taxon>Actinopterygii</taxon>
        <taxon>Neopterygii</taxon>
        <taxon>Teleostei</taxon>
        <taxon>Neoteleostei</taxon>
        <taxon>Acanthomorphata</taxon>
        <taxon>Ovalentaria</taxon>
        <taxon>Atherinomorphae</taxon>
        <taxon>Cyprinodontiformes</taxon>
        <taxon>Goodeidae</taxon>
        <taxon>Ataeniobius</taxon>
    </lineage>
</organism>
<evidence type="ECO:0000313" key="2">
    <source>
        <dbReference type="Proteomes" id="UP001345963"/>
    </source>
</evidence>
<name>A0ABU7CFT2_9TELE</name>
<evidence type="ECO:0008006" key="3">
    <source>
        <dbReference type="Google" id="ProtNLM"/>
    </source>
</evidence>
<sequence length="81" mass="8666">MCGDFISKASHRNLLLTWMCFHAVCNLAAPTASFLGSGICFYKEFVCGVAVSTQLQDDVMFFEAGPAGLPGLAARHAILII</sequence>
<keyword evidence="2" id="KW-1185">Reference proteome</keyword>
<protein>
    <recommendedName>
        <fullName evidence="3">Secreted protein</fullName>
    </recommendedName>
</protein>
<evidence type="ECO:0000313" key="1">
    <source>
        <dbReference type="EMBL" id="MED6261469.1"/>
    </source>
</evidence>
<comment type="caution">
    <text evidence="1">The sequence shown here is derived from an EMBL/GenBank/DDBJ whole genome shotgun (WGS) entry which is preliminary data.</text>
</comment>
<reference evidence="1 2" key="1">
    <citation type="submission" date="2021-07" db="EMBL/GenBank/DDBJ databases">
        <authorList>
            <person name="Palmer J.M."/>
        </authorList>
    </citation>
    <scope>NUCLEOTIDE SEQUENCE [LARGE SCALE GENOMIC DNA]</scope>
    <source>
        <strain evidence="1 2">AT_MEX2019</strain>
        <tissue evidence="1">Muscle</tissue>
    </source>
</reference>
<gene>
    <name evidence="1" type="ORF">ATANTOWER_005653</name>
</gene>
<proteinExistence type="predicted"/>
<dbReference type="Proteomes" id="UP001345963">
    <property type="component" value="Unassembled WGS sequence"/>
</dbReference>